<dbReference type="EMBL" id="SNZP01000018">
    <property type="protein sequence ID" value="TDR71639.1"/>
    <property type="molecule type" value="Genomic_DNA"/>
</dbReference>
<protein>
    <submittedName>
        <fullName evidence="1">Uncharacterized protein</fullName>
    </submittedName>
</protein>
<proteinExistence type="predicted"/>
<evidence type="ECO:0000313" key="1">
    <source>
        <dbReference type="EMBL" id="TDR71639.1"/>
    </source>
</evidence>
<comment type="caution">
    <text evidence="1">The sequence shown here is derived from an EMBL/GenBank/DDBJ whole genome shotgun (WGS) entry which is preliminary data.</text>
</comment>
<sequence>MMITYDVAKSATNITKHGISLAEATNIEWDTLWAFEDTRRNYGEVRIIGYAYIGLRLFNVVFVDRDEVRRIISLRKANNREIKNYAEA</sequence>
<dbReference type="AlphaFoldDB" id="A0A4R7AY58"/>
<reference evidence="1 2" key="1">
    <citation type="submission" date="2019-03" db="EMBL/GenBank/DDBJ databases">
        <title>Genomic Encyclopedia of Type Strains, Phase III (KMG-III): the genomes of soil and plant-associated and newly described type strains.</title>
        <authorList>
            <person name="Whitman W."/>
        </authorList>
    </citation>
    <scope>NUCLEOTIDE SEQUENCE [LARGE SCALE GENOMIC DNA]</scope>
    <source>
        <strain evidence="1 2">CECT 8976</strain>
    </source>
</reference>
<accession>A0A4R7AY58</accession>
<dbReference type="InterPro" id="IPR038573">
    <property type="entry name" value="BrnT_sf"/>
</dbReference>
<dbReference type="Pfam" id="PF04365">
    <property type="entry name" value="BrnT_toxin"/>
    <property type="match status" value="1"/>
</dbReference>
<keyword evidence="2" id="KW-1185">Reference proteome</keyword>
<dbReference type="OrthoDB" id="9798158at2"/>
<dbReference type="Proteomes" id="UP000295611">
    <property type="component" value="Unassembled WGS sequence"/>
</dbReference>
<evidence type="ECO:0000313" key="2">
    <source>
        <dbReference type="Proteomes" id="UP000295611"/>
    </source>
</evidence>
<organism evidence="1 2">
    <name type="scientific">Paludibacterium purpuratum</name>
    <dbReference type="NCBI Taxonomy" id="1144873"/>
    <lineage>
        <taxon>Bacteria</taxon>
        <taxon>Pseudomonadati</taxon>
        <taxon>Pseudomonadota</taxon>
        <taxon>Betaproteobacteria</taxon>
        <taxon>Neisseriales</taxon>
        <taxon>Chromobacteriaceae</taxon>
        <taxon>Paludibacterium</taxon>
    </lineage>
</organism>
<dbReference type="InterPro" id="IPR007460">
    <property type="entry name" value="BrnT_toxin"/>
</dbReference>
<dbReference type="Gene3D" id="3.10.450.530">
    <property type="entry name" value="Ribonuclease toxin, BrnT, of type II toxin-antitoxin system"/>
    <property type="match status" value="1"/>
</dbReference>
<gene>
    <name evidence="1" type="ORF">DFP86_11850</name>
</gene>
<name>A0A4R7AY58_9NEIS</name>
<dbReference type="RefSeq" id="WP_133683829.1">
    <property type="nucleotide sequence ID" value="NZ_SNZP01000018.1"/>
</dbReference>